<reference evidence="2 3" key="1">
    <citation type="submission" date="2024-07" db="EMBL/GenBank/DDBJ databases">
        <title>Chromosome-level genome assembly of the water stick insect Ranatra chinensis (Heteroptera: Nepidae).</title>
        <authorList>
            <person name="Liu X."/>
        </authorList>
    </citation>
    <scope>NUCLEOTIDE SEQUENCE [LARGE SCALE GENOMIC DNA]</scope>
    <source>
        <strain evidence="2">Cailab_2021Rc</strain>
        <tissue evidence="2">Muscle</tissue>
    </source>
</reference>
<evidence type="ECO:0000256" key="1">
    <source>
        <dbReference type="SAM" id="MobiDB-lite"/>
    </source>
</evidence>
<proteinExistence type="predicted"/>
<accession>A0ABD0YSF4</accession>
<comment type="caution">
    <text evidence="2">The sequence shown here is derived from an EMBL/GenBank/DDBJ whole genome shotgun (WGS) entry which is preliminary data.</text>
</comment>
<dbReference type="AlphaFoldDB" id="A0ABD0YSF4"/>
<evidence type="ECO:0000313" key="3">
    <source>
        <dbReference type="Proteomes" id="UP001558652"/>
    </source>
</evidence>
<dbReference type="EMBL" id="JBFDAA010000003">
    <property type="protein sequence ID" value="KAL1138918.1"/>
    <property type="molecule type" value="Genomic_DNA"/>
</dbReference>
<dbReference type="Proteomes" id="UP001558652">
    <property type="component" value="Unassembled WGS sequence"/>
</dbReference>
<feature type="compositionally biased region" description="Basic and acidic residues" evidence="1">
    <location>
        <begin position="34"/>
        <end position="46"/>
    </location>
</feature>
<organism evidence="2 3">
    <name type="scientific">Ranatra chinensis</name>
    <dbReference type="NCBI Taxonomy" id="642074"/>
    <lineage>
        <taxon>Eukaryota</taxon>
        <taxon>Metazoa</taxon>
        <taxon>Ecdysozoa</taxon>
        <taxon>Arthropoda</taxon>
        <taxon>Hexapoda</taxon>
        <taxon>Insecta</taxon>
        <taxon>Pterygota</taxon>
        <taxon>Neoptera</taxon>
        <taxon>Paraneoptera</taxon>
        <taxon>Hemiptera</taxon>
        <taxon>Heteroptera</taxon>
        <taxon>Panheteroptera</taxon>
        <taxon>Nepomorpha</taxon>
        <taxon>Nepidae</taxon>
        <taxon>Ranatrinae</taxon>
        <taxon>Ranatra</taxon>
    </lineage>
</organism>
<feature type="compositionally biased region" description="Low complexity" evidence="1">
    <location>
        <begin position="47"/>
        <end position="61"/>
    </location>
</feature>
<feature type="region of interest" description="Disordered" evidence="1">
    <location>
        <begin position="30"/>
        <end position="71"/>
    </location>
</feature>
<protein>
    <submittedName>
        <fullName evidence="2">Uncharacterized protein</fullName>
    </submittedName>
</protein>
<gene>
    <name evidence="2" type="ORF">AAG570_008980</name>
</gene>
<sequence>MERLKQQEGSESGTYHVLLADGRLQKVEYATAPLKKEEKKEKEQNTKQEQPQYSQPQQYNKQQEEPAKQRPLVMLMPQPSGYVASIQYTDVEPINPPVYSYNKGSPLVRIVRKSPLF</sequence>
<keyword evidence="3" id="KW-1185">Reference proteome</keyword>
<evidence type="ECO:0000313" key="2">
    <source>
        <dbReference type="EMBL" id="KAL1138918.1"/>
    </source>
</evidence>
<name>A0ABD0YSF4_9HEMI</name>